<feature type="domain" description="Solute-binding protein family 3/N-terminal" evidence="4">
    <location>
        <begin position="58"/>
        <end position="284"/>
    </location>
</feature>
<sequence length="345" mass="36779">MAQQTEHKAPRRRSPQARGVLRRLVAVPVALLLLATGCGGSASEGGTGAGSDGLEKSTVAVAATPLVDSAALYIAQERGYFKDEGLRVRVRPVQQSVQAIPALANGQVDVVAGGNYVTLLQAQDRGTLKVRILVDGVALAPRSMDVVVLPDSPIRTAEDLQGRKVAENVLHSVQSLRLDAILEAAGADAKPVEYRQVPFPQMAAALEKGQVEAADITEPFLTDARRRLGARVVVDGVSGPASGLPLSGYGTTQRFTDENPRTAAAFQRAVQRAQRDAAQNRDHVEEVLPGYTKLDVRTARAIALPTYARSNSPERIGKLITMMTKGGLLKKRLDPEKLLFRAGSS</sequence>
<dbReference type="Gene3D" id="3.40.190.10">
    <property type="entry name" value="Periplasmic binding protein-like II"/>
    <property type="match status" value="2"/>
</dbReference>
<dbReference type="SMART" id="SM00062">
    <property type="entry name" value="PBPb"/>
    <property type="match status" value="1"/>
</dbReference>
<evidence type="ECO:0000256" key="3">
    <source>
        <dbReference type="ARBA" id="ARBA00022729"/>
    </source>
</evidence>
<organism evidence="5 6">
    <name type="scientific">Streptomyces luteolus</name>
    <dbReference type="NCBI Taxonomy" id="3043615"/>
    <lineage>
        <taxon>Bacteria</taxon>
        <taxon>Bacillati</taxon>
        <taxon>Actinomycetota</taxon>
        <taxon>Actinomycetes</taxon>
        <taxon>Kitasatosporales</taxon>
        <taxon>Streptomycetaceae</taxon>
        <taxon>Streptomyces</taxon>
    </lineage>
</organism>
<dbReference type="Pfam" id="PF09084">
    <property type="entry name" value="NMT1"/>
    <property type="match status" value="1"/>
</dbReference>
<keyword evidence="3" id="KW-0732">Signal</keyword>
<proteinExistence type="inferred from homology"/>
<dbReference type="PANTHER" id="PTHR30024">
    <property type="entry name" value="ALIPHATIC SULFONATES-BINDING PROTEIN-RELATED"/>
    <property type="match status" value="1"/>
</dbReference>
<comment type="similarity">
    <text evidence="2">Belongs to the bacterial solute-binding protein SsuA/TauA family.</text>
</comment>
<dbReference type="SUPFAM" id="SSF53850">
    <property type="entry name" value="Periplasmic binding protein-like II"/>
    <property type="match status" value="1"/>
</dbReference>
<dbReference type="RefSeq" id="WP_282540107.1">
    <property type="nucleotide sequence ID" value="NZ_JASCIS010000086.1"/>
</dbReference>
<gene>
    <name evidence="5" type="ORF">QIT00_38185</name>
</gene>
<evidence type="ECO:0000313" key="6">
    <source>
        <dbReference type="Proteomes" id="UP001237105"/>
    </source>
</evidence>
<dbReference type="Proteomes" id="UP001237105">
    <property type="component" value="Unassembled WGS sequence"/>
</dbReference>
<comment type="caution">
    <text evidence="5">The sequence shown here is derived from an EMBL/GenBank/DDBJ whole genome shotgun (WGS) entry which is preliminary data.</text>
</comment>
<dbReference type="InterPro" id="IPR001638">
    <property type="entry name" value="Solute-binding_3/MltF_N"/>
</dbReference>
<evidence type="ECO:0000259" key="4">
    <source>
        <dbReference type="SMART" id="SM00062"/>
    </source>
</evidence>
<accession>A0ABT6TA66</accession>
<protein>
    <submittedName>
        <fullName evidence="5">ABC transporter substrate-binding protein</fullName>
    </submittedName>
</protein>
<evidence type="ECO:0000313" key="5">
    <source>
        <dbReference type="EMBL" id="MDI3424285.1"/>
    </source>
</evidence>
<dbReference type="PANTHER" id="PTHR30024:SF47">
    <property type="entry name" value="TAURINE-BINDING PERIPLASMIC PROTEIN"/>
    <property type="match status" value="1"/>
</dbReference>
<name>A0ABT6TA66_9ACTN</name>
<keyword evidence="6" id="KW-1185">Reference proteome</keyword>
<reference evidence="5 6" key="1">
    <citation type="submission" date="2023-05" db="EMBL/GenBank/DDBJ databases">
        <title>Draft genome sequence of Streptomyces sp. B-S-A12 isolated from a cave soil in Thailand.</title>
        <authorList>
            <person name="Chamroensaksri N."/>
            <person name="Muangham S."/>
        </authorList>
    </citation>
    <scope>NUCLEOTIDE SEQUENCE [LARGE SCALE GENOMIC DNA]</scope>
    <source>
        <strain evidence="5 6">B-S-A12</strain>
    </source>
</reference>
<comment type="subcellular location">
    <subcellularLocation>
        <location evidence="1">Periplasm</location>
    </subcellularLocation>
</comment>
<evidence type="ECO:0000256" key="2">
    <source>
        <dbReference type="ARBA" id="ARBA00010742"/>
    </source>
</evidence>
<dbReference type="EMBL" id="JASCIS010000086">
    <property type="protein sequence ID" value="MDI3424285.1"/>
    <property type="molecule type" value="Genomic_DNA"/>
</dbReference>
<evidence type="ECO:0000256" key="1">
    <source>
        <dbReference type="ARBA" id="ARBA00004418"/>
    </source>
</evidence>
<dbReference type="InterPro" id="IPR015168">
    <property type="entry name" value="SsuA/THI5"/>
</dbReference>